<evidence type="ECO:0000256" key="5">
    <source>
        <dbReference type="ARBA" id="ARBA00023163"/>
    </source>
</evidence>
<dbReference type="GO" id="GO:0006384">
    <property type="term" value="P:transcription initiation at RNA polymerase III promoter"/>
    <property type="evidence" value="ECO:0007669"/>
    <property type="project" value="InterPro"/>
</dbReference>
<dbReference type="EMBL" id="MBDO02000173">
    <property type="protein sequence ID" value="RLN60937.1"/>
    <property type="molecule type" value="Genomic_DNA"/>
</dbReference>
<evidence type="ECO:0000256" key="6">
    <source>
        <dbReference type="ARBA" id="ARBA00023242"/>
    </source>
</evidence>
<dbReference type="EMBL" id="MBAD02001594">
    <property type="protein sequence ID" value="RLN53253.1"/>
    <property type="molecule type" value="Genomic_DNA"/>
</dbReference>
<comment type="similarity">
    <text evidence="2">Belongs to the eukaryotic RPC9 RNA polymerase subunit family.</text>
</comment>
<keyword evidence="4" id="KW-0240">DNA-directed RNA polymerase</keyword>
<evidence type="ECO:0000313" key="10">
    <source>
        <dbReference type="EMBL" id="RLN60937.1"/>
    </source>
</evidence>
<dbReference type="PANTHER" id="PTHR15561">
    <property type="entry name" value="CALCITONIN GENE-RELATED PEPTIDE-RECEPTOR COMPONENT PROTEIN"/>
    <property type="match status" value="1"/>
</dbReference>
<dbReference type="InterPro" id="IPR038846">
    <property type="entry name" value="RPC9"/>
</dbReference>
<dbReference type="Pfam" id="PF03874">
    <property type="entry name" value="RNA_pol_Rpb4"/>
    <property type="match status" value="1"/>
</dbReference>
<dbReference type="InterPro" id="IPR006590">
    <property type="entry name" value="RNA_pol_Rpb4/RPC9_core"/>
</dbReference>
<dbReference type="GO" id="GO:0005666">
    <property type="term" value="C:RNA polymerase III complex"/>
    <property type="evidence" value="ECO:0007669"/>
    <property type="project" value="InterPro"/>
</dbReference>
<evidence type="ECO:0000313" key="9">
    <source>
        <dbReference type="EMBL" id="RLN53253.1"/>
    </source>
</evidence>
<dbReference type="InterPro" id="IPR005574">
    <property type="entry name" value="Rpb4/RPC9"/>
</dbReference>
<evidence type="ECO:0000256" key="1">
    <source>
        <dbReference type="ARBA" id="ARBA00004123"/>
    </source>
</evidence>
<keyword evidence="5" id="KW-0804">Transcription</keyword>
<sequence length="311" mass="35657">MSGRQSRVDVEEEKKEEKEEKAKFPPPPIEIPGRREEEEGYKENRETDDVAKENREDELRAACARLEESDKAENSDGELHLRQRISLRTYPRLALTPLVDSPPSSPRVFRSLENEFAFAMQDTPEIRPRTLLFNMERLGRAANQAFSSQFAIDTGTMKVLLINEGSLSDFEVLQLMQERKEQRLHKSAMVAYAERNWMDHKVLKFLTQSHSNCSTLSTSCIQDFLKELAQAGLPMLTPSEKLQFINHIPSELVDIHLIIEDCAGRFTETQVEELIRIVERTLAAELLEKRRQEQENADVVQSGDGEEAEAE</sequence>
<dbReference type="SMART" id="SM00657">
    <property type="entry name" value="RPOL4c"/>
    <property type="match status" value="1"/>
</dbReference>
<protein>
    <recommendedName>
        <fullName evidence="3">DNA-directed RNA polymerase III subunit RPC9</fullName>
    </recommendedName>
</protein>
<dbReference type="OrthoDB" id="1746530at2759"/>
<accession>A0A3F2RNV1</accession>
<organism evidence="10 11">
    <name type="scientific">Phytophthora kernoviae</name>
    <dbReference type="NCBI Taxonomy" id="325452"/>
    <lineage>
        <taxon>Eukaryota</taxon>
        <taxon>Sar</taxon>
        <taxon>Stramenopiles</taxon>
        <taxon>Oomycota</taxon>
        <taxon>Peronosporomycetes</taxon>
        <taxon>Peronosporales</taxon>
        <taxon>Peronosporaceae</taxon>
        <taxon>Phytophthora</taxon>
    </lineage>
</organism>
<keyword evidence="6" id="KW-0539">Nucleus</keyword>
<feature type="compositionally biased region" description="Basic and acidic residues" evidence="7">
    <location>
        <begin position="1"/>
        <end position="23"/>
    </location>
</feature>
<name>A0A3F2RNV1_9STRA</name>
<dbReference type="Proteomes" id="UP000277300">
    <property type="component" value="Unassembled WGS sequence"/>
</dbReference>
<dbReference type="InterPro" id="IPR038324">
    <property type="entry name" value="Rpb4/RPC9_sf"/>
</dbReference>
<feature type="region of interest" description="Disordered" evidence="7">
    <location>
        <begin position="1"/>
        <end position="55"/>
    </location>
</feature>
<dbReference type="SUPFAM" id="SSF47819">
    <property type="entry name" value="HRDC-like"/>
    <property type="match status" value="1"/>
</dbReference>
<evidence type="ECO:0000259" key="8">
    <source>
        <dbReference type="SMART" id="SM00657"/>
    </source>
</evidence>
<dbReference type="Gene3D" id="1.20.1250.40">
    <property type="match status" value="1"/>
</dbReference>
<proteinExistence type="inferred from homology"/>
<evidence type="ECO:0000256" key="7">
    <source>
        <dbReference type="SAM" id="MobiDB-lite"/>
    </source>
</evidence>
<dbReference type="Proteomes" id="UP000284657">
    <property type="component" value="Unassembled WGS sequence"/>
</dbReference>
<comment type="subcellular location">
    <subcellularLocation>
        <location evidence="1">Nucleus</location>
    </subcellularLocation>
</comment>
<comment type="caution">
    <text evidence="10">The sequence shown here is derived from an EMBL/GenBank/DDBJ whole genome shotgun (WGS) entry which is preliminary data.</text>
</comment>
<evidence type="ECO:0000256" key="4">
    <source>
        <dbReference type="ARBA" id="ARBA00022478"/>
    </source>
</evidence>
<dbReference type="GO" id="GO:0000166">
    <property type="term" value="F:nucleotide binding"/>
    <property type="evidence" value="ECO:0007669"/>
    <property type="project" value="InterPro"/>
</dbReference>
<dbReference type="PANTHER" id="PTHR15561:SF0">
    <property type="entry name" value="DNA-DIRECTED RNA POLYMERASE III SUBUNIT RPC9"/>
    <property type="match status" value="1"/>
</dbReference>
<gene>
    <name evidence="9" type="ORF">BBJ29_004445</name>
    <name evidence="10" type="ORF">BBP00_00005713</name>
</gene>
<evidence type="ECO:0000256" key="2">
    <source>
        <dbReference type="ARBA" id="ARBA00006898"/>
    </source>
</evidence>
<evidence type="ECO:0000256" key="3">
    <source>
        <dbReference type="ARBA" id="ARBA00016672"/>
    </source>
</evidence>
<feature type="compositionally biased region" description="Basic and acidic residues" evidence="7">
    <location>
        <begin position="32"/>
        <end position="55"/>
    </location>
</feature>
<feature type="domain" description="RNA polymerase Rpb4/RPC9 core" evidence="8">
    <location>
        <begin position="157"/>
        <end position="285"/>
    </location>
</feature>
<dbReference type="AlphaFoldDB" id="A0A3F2RNV1"/>
<feature type="region of interest" description="Disordered" evidence="7">
    <location>
        <begin position="291"/>
        <end position="311"/>
    </location>
</feature>
<evidence type="ECO:0000313" key="11">
    <source>
        <dbReference type="Proteomes" id="UP000277300"/>
    </source>
</evidence>
<reference evidence="11 12" key="1">
    <citation type="submission" date="2018-07" db="EMBL/GenBank/DDBJ databases">
        <title>Genome sequencing of oomycete isolates from Chile give support for New Zealand origin for Phytophthora kernoviae and make available the first Nothophytophthora sp. genome.</title>
        <authorList>
            <person name="Studholme D.J."/>
            <person name="Sanfuentes E."/>
            <person name="Panda P."/>
            <person name="Hill R."/>
            <person name="Sambles C."/>
            <person name="Grant M."/>
            <person name="Williams N.M."/>
            <person name="Mcdougal R.L."/>
        </authorList>
    </citation>
    <scope>NUCLEOTIDE SEQUENCE [LARGE SCALE GENOMIC DNA]</scope>
    <source>
        <strain evidence="10">Chile6</strain>
        <strain evidence="9">Chile7</strain>
    </source>
</reference>
<dbReference type="InterPro" id="IPR010997">
    <property type="entry name" value="HRDC-like_sf"/>
</dbReference>
<evidence type="ECO:0000313" key="12">
    <source>
        <dbReference type="Proteomes" id="UP000284657"/>
    </source>
</evidence>